<evidence type="ECO:0000313" key="2">
    <source>
        <dbReference type="Proteomes" id="UP000775547"/>
    </source>
</evidence>
<name>A0A9P7G4J3_9AGAR</name>
<gene>
    <name evidence="1" type="ORF">DXG03_002323</name>
</gene>
<accession>A0A9P7G4J3</accession>
<comment type="caution">
    <text evidence="1">The sequence shown here is derived from an EMBL/GenBank/DDBJ whole genome shotgun (WGS) entry which is preliminary data.</text>
</comment>
<keyword evidence="2" id="KW-1185">Reference proteome</keyword>
<organism evidence="1 2">
    <name type="scientific">Asterophora parasitica</name>
    <dbReference type="NCBI Taxonomy" id="117018"/>
    <lineage>
        <taxon>Eukaryota</taxon>
        <taxon>Fungi</taxon>
        <taxon>Dikarya</taxon>
        <taxon>Basidiomycota</taxon>
        <taxon>Agaricomycotina</taxon>
        <taxon>Agaricomycetes</taxon>
        <taxon>Agaricomycetidae</taxon>
        <taxon>Agaricales</taxon>
        <taxon>Tricholomatineae</taxon>
        <taxon>Lyophyllaceae</taxon>
        <taxon>Asterophora</taxon>
    </lineage>
</organism>
<reference evidence="1" key="1">
    <citation type="submission" date="2020-07" db="EMBL/GenBank/DDBJ databases">
        <authorList>
            <person name="Nieuwenhuis M."/>
            <person name="Van De Peppel L.J.J."/>
        </authorList>
    </citation>
    <scope>NUCLEOTIDE SEQUENCE</scope>
    <source>
        <strain evidence="1">AP01</strain>
        <tissue evidence="1">Mycelium</tissue>
    </source>
</reference>
<dbReference type="Proteomes" id="UP000775547">
    <property type="component" value="Unassembled WGS sequence"/>
</dbReference>
<dbReference type="AlphaFoldDB" id="A0A9P7G4J3"/>
<proteinExistence type="predicted"/>
<protein>
    <recommendedName>
        <fullName evidence="3">F-box domain-containing protein</fullName>
    </recommendedName>
</protein>
<evidence type="ECO:0000313" key="1">
    <source>
        <dbReference type="EMBL" id="KAG5642695.1"/>
    </source>
</evidence>
<sequence>MELQRDEIARASILESLAAYSNTEVLSIADVDVAKGCISTAEERIRILARQVAALEEEQIQDLSIADIDESKDCISTDEERIGIFARQIAAHEEQIQREKDDLIIFHRAIAPHERLPREIIAEIFLQTLSHHFIVPPIMNSPPWTLRAVSSFWRSIALAERRLWNHVEVKSAGTSESSLTALARYQFLNQSIIPSEGLLSLKGDINVHDNSCSIFFKEVVCPNLLRLHTLDIDVLSYDLYDSGIAPNSCPELVSLSLDIFINFSHSAMPYPCDFPFFTGMAALRELHLFGIAAYPKHIPWEQLTSLSIDLDVSSAAAMLSRCSNLLSCKFVIVQDYEFRTRVPRLRPVQVPQLRCFTLPKPQEGKPAHAWALLKSLTLPALSELNISSSAKDTRQYCKAIKRLILRSGCALNVLYINKAL</sequence>
<dbReference type="OrthoDB" id="3139566at2759"/>
<evidence type="ECO:0008006" key="3">
    <source>
        <dbReference type="Google" id="ProtNLM"/>
    </source>
</evidence>
<reference evidence="1" key="2">
    <citation type="submission" date="2021-10" db="EMBL/GenBank/DDBJ databases">
        <title>Phylogenomics reveals ancestral predisposition of the termite-cultivated fungus Termitomyces towards a domesticated lifestyle.</title>
        <authorList>
            <person name="Auxier B."/>
            <person name="Grum-Grzhimaylo A."/>
            <person name="Cardenas M.E."/>
            <person name="Lodge J.D."/>
            <person name="Laessoe T."/>
            <person name="Pedersen O."/>
            <person name="Smith M.E."/>
            <person name="Kuyper T.W."/>
            <person name="Franco-Molano E.A."/>
            <person name="Baroni T.J."/>
            <person name="Aanen D.K."/>
        </authorList>
    </citation>
    <scope>NUCLEOTIDE SEQUENCE</scope>
    <source>
        <strain evidence="1">AP01</strain>
        <tissue evidence="1">Mycelium</tissue>
    </source>
</reference>
<dbReference type="EMBL" id="JABCKV010000165">
    <property type="protein sequence ID" value="KAG5642695.1"/>
    <property type="molecule type" value="Genomic_DNA"/>
</dbReference>